<reference evidence="9" key="1">
    <citation type="journal article" date="2019" name="Int. J. Syst. Evol. Microbiol.">
        <title>The Global Catalogue of Microorganisms (GCM) 10K type strain sequencing project: providing services to taxonomists for standard genome sequencing and annotation.</title>
        <authorList>
            <consortium name="The Broad Institute Genomics Platform"/>
            <consortium name="The Broad Institute Genome Sequencing Center for Infectious Disease"/>
            <person name="Wu L."/>
            <person name="Ma J."/>
        </authorList>
    </citation>
    <scope>NUCLEOTIDE SEQUENCE [LARGE SCALE GENOMIC DNA]</scope>
    <source>
        <strain evidence="9">JCM 9092</strain>
    </source>
</reference>
<dbReference type="Pfam" id="PF14378">
    <property type="entry name" value="PAP2_3"/>
    <property type="match status" value="1"/>
</dbReference>
<dbReference type="CDD" id="cd03386">
    <property type="entry name" value="PAP2_Aur1_like"/>
    <property type="match status" value="1"/>
</dbReference>
<evidence type="ECO:0000256" key="1">
    <source>
        <dbReference type="ARBA" id="ARBA00004141"/>
    </source>
</evidence>
<gene>
    <name evidence="8" type="ORF">GCM10010449_14980</name>
</gene>
<dbReference type="InterPro" id="IPR052185">
    <property type="entry name" value="IPC_Synthase-Related"/>
</dbReference>
<keyword evidence="3 5" id="KW-1133">Transmembrane helix</keyword>
<keyword evidence="9" id="KW-1185">Reference proteome</keyword>
<feature type="transmembrane region" description="Helical" evidence="5">
    <location>
        <begin position="65"/>
        <end position="84"/>
    </location>
</feature>
<comment type="subcellular location">
    <subcellularLocation>
        <location evidence="1">Membrane</location>
        <topology evidence="1">Multi-pass membrane protein</topology>
    </subcellularLocation>
</comment>
<evidence type="ECO:0000256" key="4">
    <source>
        <dbReference type="ARBA" id="ARBA00023136"/>
    </source>
</evidence>
<dbReference type="Pfam" id="PF19356">
    <property type="entry name" value="DUF5933"/>
    <property type="match status" value="1"/>
</dbReference>
<feature type="transmembrane region" description="Helical" evidence="5">
    <location>
        <begin position="357"/>
        <end position="375"/>
    </location>
</feature>
<feature type="transmembrane region" description="Helical" evidence="5">
    <location>
        <begin position="305"/>
        <end position="326"/>
    </location>
</feature>
<evidence type="ECO:0000313" key="9">
    <source>
        <dbReference type="Proteomes" id="UP001501637"/>
    </source>
</evidence>
<feature type="transmembrane region" description="Helical" evidence="5">
    <location>
        <begin position="44"/>
        <end position="60"/>
    </location>
</feature>
<name>A0ABP6MEQ7_9ACTN</name>
<sequence>MLWTVAAVVALGFLIALEIAARHYGVRGPITNQVLEVVFAPKSGPLLYAAMALMMVVLTWRQRFIAMGVAIGIDVVFFLVRWALDAKMMFGNGALWVMLGYAVIALTRRTGQERVLLLKGVGLGLLLVAGRKTGDIWLLITSKTRPAVLDQYVATADHALGNPSWVVGRMVSATGPIGAHVLDYVYIQLAVAAVIVALYQLRNVAVERRFPGHHLVRTFLVIGLVGPAIYMIFPVVGPIFTYGTGAFGTGGEHWALANLWPNTPPPLSTPHSMPFDEITPRNCMPSLHTAWATTIFIHSRKGPRLLRYAGVFWLVATLGATLGFGYHYGVDIIAGVVFAFTIDAALRSLAQGWDRAGIQLVAYGTTVFALLLVSYRYLPMQMAKHPWLFGPLLILAMISVVHGYVRATKLWEPKVARAQQPEVEPQPEMV</sequence>
<feature type="domain" description="Inositolphosphotransferase Aur1/Ipt1" evidence="6">
    <location>
        <begin position="166"/>
        <end position="341"/>
    </location>
</feature>
<evidence type="ECO:0000256" key="3">
    <source>
        <dbReference type="ARBA" id="ARBA00022989"/>
    </source>
</evidence>
<evidence type="ECO:0000313" key="8">
    <source>
        <dbReference type="EMBL" id="GAA3092231.1"/>
    </source>
</evidence>
<dbReference type="RefSeq" id="WP_386542871.1">
    <property type="nucleotide sequence ID" value="NZ_BAAAUG010000022.1"/>
</dbReference>
<dbReference type="InterPro" id="IPR026841">
    <property type="entry name" value="Aur1/Ipt1"/>
</dbReference>
<feature type="domain" description="DUF5933" evidence="7">
    <location>
        <begin position="1"/>
        <end position="140"/>
    </location>
</feature>
<feature type="transmembrane region" description="Helical" evidence="5">
    <location>
        <begin position="214"/>
        <end position="233"/>
    </location>
</feature>
<keyword evidence="2 5" id="KW-0812">Transmembrane</keyword>
<dbReference type="Proteomes" id="UP001501637">
    <property type="component" value="Unassembled WGS sequence"/>
</dbReference>
<dbReference type="PANTHER" id="PTHR31310:SF7">
    <property type="entry name" value="PA-PHOSPHATASE RELATED-FAMILY PROTEIN DDB_G0268928"/>
    <property type="match status" value="1"/>
</dbReference>
<evidence type="ECO:0000256" key="2">
    <source>
        <dbReference type="ARBA" id="ARBA00022692"/>
    </source>
</evidence>
<proteinExistence type="predicted"/>
<evidence type="ECO:0000256" key="5">
    <source>
        <dbReference type="SAM" id="Phobius"/>
    </source>
</evidence>
<feature type="transmembrane region" description="Helical" evidence="5">
    <location>
        <begin position="387"/>
        <end position="405"/>
    </location>
</feature>
<protein>
    <submittedName>
        <fullName evidence="8">Phosphatase PAP2 family protein</fullName>
    </submittedName>
</protein>
<keyword evidence="4 5" id="KW-0472">Membrane</keyword>
<comment type="caution">
    <text evidence="8">The sequence shown here is derived from an EMBL/GenBank/DDBJ whole genome shotgun (WGS) entry which is preliminary data.</text>
</comment>
<evidence type="ECO:0000259" key="7">
    <source>
        <dbReference type="Pfam" id="PF19356"/>
    </source>
</evidence>
<organism evidence="8 9">
    <name type="scientific">Streptomyces rectiviolaceus</name>
    <dbReference type="NCBI Taxonomy" id="332591"/>
    <lineage>
        <taxon>Bacteria</taxon>
        <taxon>Bacillati</taxon>
        <taxon>Actinomycetota</taxon>
        <taxon>Actinomycetes</taxon>
        <taxon>Kitasatosporales</taxon>
        <taxon>Streptomycetaceae</taxon>
        <taxon>Streptomyces</taxon>
    </lineage>
</organism>
<evidence type="ECO:0000259" key="6">
    <source>
        <dbReference type="Pfam" id="PF14378"/>
    </source>
</evidence>
<feature type="transmembrane region" description="Helical" evidence="5">
    <location>
        <begin position="184"/>
        <end position="202"/>
    </location>
</feature>
<accession>A0ABP6MEQ7</accession>
<dbReference type="InterPro" id="IPR045977">
    <property type="entry name" value="DUF5933"/>
</dbReference>
<dbReference type="PANTHER" id="PTHR31310">
    <property type="match status" value="1"/>
</dbReference>
<dbReference type="EMBL" id="BAAAUG010000022">
    <property type="protein sequence ID" value="GAA3092231.1"/>
    <property type="molecule type" value="Genomic_DNA"/>
</dbReference>
<feature type="transmembrane region" description="Helical" evidence="5">
    <location>
        <begin position="90"/>
        <end position="107"/>
    </location>
</feature>